<dbReference type="GO" id="GO:0000731">
    <property type="term" value="P:DNA synthesis involved in DNA repair"/>
    <property type="evidence" value="ECO:0007669"/>
    <property type="project" value="TreeGrafter"/>
</dbReference>
<evidence type="ECO:0000256" key="14">
    <source>
        <dbReference type="RuleBase" id="RU000578"/>
    </source>
</evidence>
<organism evidence="17 18">
    <name type="scientific">Nocardioides simplex</name>
    <name type="common">Arthrobacter simplex</name>
    <dbReference type="NCBI Taxonomy" id="2045"/>
    <lineage>
        <taxon>Bacteria</taxon>
        <taxon>Bacillati</taxon>
        <taxon>Actinomycetota</taxon>
        <taxon>Actinomycetes</taxon>
        <taxon>Propionibacteriales</taxon>
        <taxon>Nocardioidaceae</taxon>
        <taxon>Pimelobacter</taxon>
    </lineage>
</organism>
<gene>
    <name evidence="13" type="primary">recF</name>
    <name evidence="17" type="ORF">KR76_00030</name>
</gene>
<dbReference type="SUPFAM" id="SSF52540">
    <property type="entry name" value="P-loop containing nucleoside triphosphate hydrolases"/>
    <property type="match status" value="1"/>
</dbReference>
<comment type="similarity">
    <text evidence="2 13 14">Belongs to the RecF family.</text>
</comment>
<dbReference type="InterPro" id="IPR042174">
    <property type="entry name" value="RecF_2"/>
</dbReference>
<dbReference type="GO" id="GO:0005737">
    <property type="term" value="C:cytoplasm"/>
    <property type="evidence" value="ECO:0007669"/>
    <property type="project" value="UniProtKB-SubCell"/>
</dbReference>
<feature type="compositionally biased region" description="Low complexity" evidence="15">
    <location>
        <begin position="7"/>
        <end position="20"/>
    </location>
</feature>
<dbReference type="HOGENOM" id="CLU_436680_0_0_11"/>
<keyword evidence="7 13" id="KW-0227">DNA damage</keyword>
<evidence type="ECO:0000313" key="17">
    <source>
        <dbReference type="EMBL" id="AIY15575.2"/>
    </source>
</evidence>
<evidence type="ECO:0000256" key="8">
    <source>
        <dbReference type="ARBA" id="ARBA00022840"/>
    </source>
</evidence>
<keyword evidence="4 13" id="KW-0963">Cytoplasm</keyword>
<evidence type="ECO:0000256" key="3">
    <source>
        <dbReference type="ARBA" id="ARBA00020170"/>
    </source>
</evidence>
<evidence type="ECO:0000256" key="10">
    <source>
        <dbReference type="ARBA" id="ARBA00023204"/>
    </source>
</evidence>
<dbReference type="GO" id="GO:0006302">
    <property type="term" value="P:double-strand break repair"/>
    <property type="evidence" value="ECO:0007669"/>
    <property type="project" value="TreeGrafter"/>
</dbReference>
<dbReference type="HAMAP" id="MF_00365">
    <property type="entry name" value="RecF"/>
    <property type="match status" value="1"/>
</dbReference>
<feature type="region of interest" description="Disordered" evidence="15">
    <location>
        <begin position="1"/>
        <end position="71"/>
    </location>
</feature>
<keyword evidence="6 13" id="KW-0547">Nucleotide-binding</keyword>
<dbReference type="KEGG" id="psim:KR76_00030"/>
<dbReference type="STRING" id="2045.KR76_00030"/>
<evidence type="ECO:0000259" key="16">
    <source>
        <dbReference type="Pfam" id="PF02463"/>
    </source>
</evidence>
<reference evidence="17 18" key="1">
    <citation type="journal article" date="2015" name="Genome Announc.">
        <title>Complete Genome Sequence of Steroid-Transforming Nocardioides simplex VKM Ac-2033D.</title>
        <authorList>
            <person name="Shtratnikova V.Y."/>
            <person name="Schelkunov M.I."/>
            <person name="Pekov Y.A."/>
            <person name="Fokina V.V."/>
            <person name="Logacheva M.D."/>
            <person name="Sokolov S.L."/>
            <person name="Bragin E.Y."/>
            <person name="Ashapkin V.V."/>
            <person name="Donova M.V."/>
        </authorList>
    </citation>
    <scope>NUCLEOTIDE SEQUENCE [LARGE SCALE GENOMIC DNA]</scope>
    <source>
        <strain evidence="17 18">VKM Ac-2033D</strain>
    </source>
</reference>
<evidence type="ECO:0000256" key="4">
    <source>
        <dbReference type="ARBA" id="ARBA00022490"/>
    </source>
</evidence>
<comment type="subcellular location">
    <subcellularLocation>
        <location evidence="1 13 14">Cytoplasm</location>
    </subcellularLocation>
</comment>
<dbReference type="PROSITE" id="PS00617">
    <property type="entry name" value="RECF_1"/>
    <property type="match status" value="1"/>
</dbReference>
<evidence type="ECO:0000256" key="2">
    <source>
        <dbReference type="ARBA" id="ARBA00008016"/>
    </source>
</evidence>
<keyword evidence="9 13" id="KW-0238">DNA-binding</keyword>
<feature type="compositionally biased region" description="Basic and acidic residues" evidence="15">
    <location>
        <begin position="21"/>
        <end position="55"/>
    </location>
</feature>
<dbReference type="eggNOG" id="COG1195">
    <property type="taxonomic scope" value="Bacteria"/>
</dbReference>
<accession>A0A0A1DJQ8</accession>
<evidence type="ECO:0000256" key="9">
    <source>
        <dbReference type="ARBA" id="ARBA00023125"/>
    </source>
</evidence>
<dbReference type="GO" id="GO:0005524">
    <property type="term" value="F:ATP binding"/>
    <property type="evidence" value="ECO:0007669"/>
    <property type="project" value="UniProtKB-UniRule"/>
</dbReference>
<feature type="domain" description="RecF/RecN/SMC N-terminal" evidence="16">
    <location>
        <begin position="256"/>
        <end position="602"/>
    </location>
</feature>
<dbReference type="PANTHER" id="PTHR32182">
    <property type="entry name" value="DNA REPLICATION AND REPAIR PROTEIN RECF"/>
    <property type="match status" value="1"/>
</dbReference>
<keyword evidence="18" id="KW-1185">Reference proteome</keyword>
<dbReference type="Gene3D" id="3.40.50.300">
    <property type="entry name" value="P-loop containing nucleotide triphosphate hydrolases"/>
    <property type="match status" value="1"/>
</dbReference>
<feature type="compositionally biased region" description="Low complexity" evidence="15">
    <location>
        <begin position="56"/>
        <end position="70"/>
    </location>
</feature>
<dbReference type="Pfam" id="PF02463">
    <property type="entry name" value="SMC_N"/>
    <property type="match status" value="1"/>
</dbReference>
<feature type="region of interest" description="Disordered" evidence="15">
    <location>
        <begin position="89"/>
        <end position="113"/>
    </location>
</feature>
<evidence type="ECO:0000256" key="6">
    <source>
        <dbReference type="ARBA" id="ARBA00022741"/>
    </source>
</evidence>
<dbReference type="InterPro" id="IPR003395">
    <property type="entry name" value="RecF/RecN/SMC_N"/>
</dbReference>
<keyword evidence="5 13" id="KW-0235">DNA replication</keyword>
<dbReference type="NCBIfam" id="TIGR00611">
    <property type="entry name" value="recf"/>
    <property type="match status" value="1"/>
</dbReference>
<evidence type="ECO:0000256" key="7">
    <source>
        <dbReference type="ARBA" id="ARBA00022763"/>
    </source>
</evidence>
<evidence type="ECO:0000256" key="15">
    <source>
        <dbReference type="SAM" id="MobiDB-lite"/>
    </source>
</evidence>
<sequence length="626" mass="66475">MGEVDPGTGQAAAGARQAGETTERADHRPVLDVLGREQEARPERDDPGGREHLGARDPPGGRRLLRGGHLTPTSAERTALGVGDLAEQDQDQVDDRPDAEAAAGKQLGHAQAGVAQVEAVDAEGAGQPRQQDRGQPLLIGEQTGDVLGEHVVLRLRGAHGRVGLDLPGDGHLGELSELDRTLLLAEVVDVERAGRGAVAAGNARRAVARRGTAVRRGRGGWLRHAGQPRVIQPGPNPIAVTIGENRITGGGGPVHVAHLTLHDFRSYADIDVALEPGVTAFVGSNGQGKTNLVEAVDYLSRLSSHRVATDAPLIRAGADQAIVRAAVVRDGRTAVLEVELNPGRANRARINRSPLSRARDLAGIVRTVVFSPEDLALVKGDPGQRRRFLDDLLVLRTPRYAGVLADYERVLKQRNTLLKTLYAARGSSREAALATLAVWDDHLVATGSELLGARRALTTDLAPYVGKAYEAVARGASRDDARIEYQATVPEPTPEAFRAELERRQGDEIGRGLTLVGPHRDDVLLTLGPGDDQRLPVRGYASHGESWSFALALRLASYDLLRADGDDPILVLDDVFAELDADRRVQLAALVAGAEQVLVTAAVAADVPEQLSGATFHVAAGEVTRG</sequence>
<evidence type="ECO:0000256" key="5">
    <source>
        <dbReference type="ARBA" id="ARBA00022705"/>
    </source>
</evidence>
<dbReference type="GO" id="GO:0003697">
    <property type="term" value="F:single-stranded DNA binding"/>
    <property type="evidence" value="ECO:0007669"/>
    <property type="project" value="UniProtKB-UniRule"/>
</dbReference>
<dbReference type="InterPro" id="IPR027417">
    <property type="entry name" value="P-loop_NTPase"/>
</dbReference>
<evidence type="ECO:0000256" key="12">
    <source>
        <dbReference type="ARBA" id="ARBA00025401"/>
    </source>
</evidence>
<dbReference type="GO" id="GO:0006260">
    <property type="term" value="P:DNA replication"/>
    <property type="evidence" value="ECO:0007669"/>
    <property type="project" value="UniProtKB-UniRule"/>
</dbReference>
<dbReference type="AlphaFoldDB" id="A0A0A1DJQ8"/>
<evidence type="ECO:0000313" key="18">
    <source>
        <dbReference type="Proteomes" id="UP000030300"/>
    </source>
</evidence>
<keyword evidence="11 13" id="KW-0742">SOS response</keyword>
<dbReference type="InterPro" id="IPR001238">
    <property type="entry name" value="DNA-binding_RecF"/>
</dbReference>
<dbReference type="CDD" id="cd03242">
    <property type="entry name" value="ABC_RecF"/>
    <property type="match status" value="1"/>
</dbReference>
<evidence type="ECO:0000256" key="11">
    <source>
        <dbReference type="ARBA" id="ARBA00023236"/>
    </source>
</evidence>
<protein>
    <recommendedName>
        <fullName evidence="3 13">DNA replication and repair protein RecF</fullName>
    </recommendedName>
</protein>
<evidence type="ECO:0000256" key="1">
    <source>
        <dbReference type="ARBA" id="ARBA00004496"/>
    </source>
</evidence>
<comment type="function">
    <text evidence="12 13 14">The RecF protein is involved in DNA metabolism; it is required for DNA replication and normal SOS inducibility. RecF binds preferentially to single-stranded, linear DNA. It also seems to bind ATP.</text>
</comment>
<dbReference type="PROSITE" id="PS00618">
    <property type="entry name" value="RECF_2"/>
    <property type="match status" value="1"/>
</dbReference>
<feature type="binding site" evidence="13">
    <location>
        <begin position="283"/>
        <end position="290"/>
    </location>
    <ligand>
        <name>ATP</name>
        <dbReference type="ChEBI" id="CHEBI:30616"/>
    </ligand>
</feature>
<keyword evidence="10 13" id="KW-0234">DNA repair</keyword>
<dbReference type="Proteomes" id="UP000030300">
    <property type="component" value="Chromosome"/>
</dbReference>
<evidence type="ECO:0000256" key="13">
    <source>
        <dbReference type="HAMAP-Rule" id="MF_00365"/>
    </source>
</evidence>
<dbReference type="GO" id="GO:0009432">
    <property type="term" value="P:SOS response"/>
    <property type="evidence" value="ECO:0007669"/>
    <property type="project" value="UniProtKB-UniRule"/>
</dbReference>
<dbReference type="EMBL" id="CP009896">
    <property type="protein sequence ID" value="AIY15575.2"/>
    <property type="molecule type" value="Genomic_DNA"/>
</dbReference>
<name>A0A0A1DJQ8_NOCSI</name>
<dbReference type="InterPro" id="IPR018078">
    <property type="entry name" value="DNA-binding_RecF_CS"/>
</dbReference>
<keyword evidence="8 13" id="KW-0067">ATP-binding</keyword>
<dbReference type="Gene3D" id="1.20.1050.90">
    <property type="entry name" value="RecF/RecN/SMC, N-terminal domain"/>
    <property type="match status" value="1"/>
</dbReference>
<proteinExistence type="inferred from homology"/>
<dbReference type="PANTHER" id="PTHR32182:SF0">
    <property type="entry name" value="DNA REPLICATION AND REPAIR PROTEIN RECF"/>
    <property type="match status" value="1"/>
</dbReference>